<dbReference type="EMBL" id="JBBGZA010000002">
    <property type="protein sequence ID" value="MEJ5096477.1"/>
    <property type="molecule type" value="Genomic_DNA"/>
</dbReference>
<name>A0ABU8Q9A6_9SPHN</name>
<dbReference type="Proteomes" id="UP001380365">
    <property type="component" value="Unassembled WGS sequence"/>
</dbReference>
<dbReference type="Pfam" id="PF19613">
    <property type="entry name" value="DUF6118"/>
    <property type="match status" value="1"/>
</dbReference>
<proteinExistence type="predicted"/>
<keyword evidence="1" id="KW-0472">Membrane</keyword>
<dbReference type="InterPro" id="IPR046121">
    <property type="entry name" value="DUF6118"/>
</dbReference>
<keyword evidence="4" id="KW-1185">Reference proteome</keyword>
<evidence type="ECO:0000256" key="1">
    <source>
        <dbReference type="SAM" id="Phobius"/>
    </source>
</evidence>
<gene>
    <name evidence="2" type="ORF">WH159_16355</name>
    <name evidence="3" type="ORF">WH159_18360</name>
</gene>
<organism evidence="2 4">
    <name type="scientific">Sphingomonas molluscorum</name>
    <dbReference type="NCBI Taxonomy" id="418184"/>
    <lineage>
        <taxon>Bacteria</taxon>
        <taxon>Pseudomonadati</taxon>
        <taxon>Pseudomonadota</taxon>
        <taxon>Alphaproteobacteria</taxon>
        <taxon>Sphingomonadales</taxon>
        <taxon>Sphingomonadaceae</taxon>
        <taxon>Sphingomonas</taxon>
    </lineage>
</organism>
<accession>A0ABU8Q9A6</accession>
<evidence type="ECO:0000313" key="4">
    <source>
        <dbReference type="Proteomes" id="UP001380365"/>
    </source>
</evidence>
<reference evidence="2 4" key="1">
    <citation type="submission" date="2023-12" db="EMBL/GenBank/DDBJ databases">
        <title>Gut-associated functions are favored during microbiome assembly across C. elegans life.</title>
        <authorList>
            <person name="Zimmermann J."/>
        </authorList>
    </citation>
    <scope>NUCLEOTIDE SEQUENCE [LARGE SCALE GENOMIC DNA]</scope>
    <source>
        <strain evidence="2 4">JUb134</strain>
    </source>
</reference>
<evidence type="ECO:0000313" key="2">
    <source>
        <dbReference type="EMBL" id="MEJ5096101.1"/>
    </source>
</evidence>
<feature type="transmembrane region" description="Helical" evidence="1">
    <location>
        <begin position="127"/>
        <end position="154"/>
    </location>
</feature>
<keyword evidence="1" id="KW-0812">Transmembrane</keyword>
<evidence type="ECO:0000313" key="3">
    <source>
        <dbReference type="EMBL" id="MEJ5096477.1"/>
    </source>
</evidence>
<dbReference type="EMBL" id="JBBGZA010000002">
    <property type="protein sequence ID" value="MEJ5096101.1"/>
    <property type="molecule type" value="Genomic_DNA"/>
</dbReference>
<sequence>MTDEEGPNEAAQAFEELRAEVTLMRRAVERLTAERMEVPEPPDYSETLGVIANNITATAQRVDMLVKSPMLAMTPELLAGRITAAASTARQEDRQTIATARTGLEDVTRQLHSYVVSARRGDEQNRWLMWSAIGGIVVGMILWAVFAGIVARAVPASWQWPEKMAARSLDLPMWEGGQRLMRASAPDAFANIAAGDRIVTANREVLEACQKRANKTGKSVQCTGTVEPVGKEARK</sequence>
<protein>
    <submittedName>
        <fullName evidence="2">DUF6118 family protein</fullName>
    </submittedName>
</protein>
<keyword evidence="1" id="KW-1133">Transmembrane helix</keyword>
<comment type="caution">
    <text evidence="2">The sequence shown here is derived from an EMBL/GenBank/DDBJ whole genome shotgun (WGS) entry which is preliminary data.</text>
</comment>
<dbReference type="RefSeq" id="WP_183937292.1">
    <property type="nucleotide sequence ID" value="NZ_JBBGZA010000002.1"/>
</dbReference>